<name>A0A401T8N5_CHIPU</name>
<sequence length="86" mass="9809">MRSHSACLNLFPSSFKSFTDRSRENPKLLRPSRKGSCGPKGTLSVSSRQREKEWAEDDLGEESAAFRSQVAVQKEEVSWVFKKKVF</sequence>
<proteinExistence type="predicted"/>
<accession>A0A401T8N5</accession>
<dbReference type="AlphaFoldDB" id="A0A401T8N5"/>
<comment type="caution">
    <text evidence="2">The sequence shown here is derived from an EMBL/GenBank/DDBJ whole genome shotgun (WGS) entry which is preliminary data.</text>
</comment>
<evidence type="ECO:0000313" key="2">
    <source>
        <dbReference type="EMBL" id="GCC38985.1"/>
    </source>
</evidence>
<reference evidence="2 3" key="1">
    <citation type="journal article" date="2018" name="Nat. Ecol. Evol.">
        <title>Shark genomes provide insights into elasmobranch evolution and the origin of vertebrates.</title>
        <authorList>
            <person name="Hara Y"/>
            <person name="Yamaguchi K"/>
            <person name="Onimaru K"/>
            <person name="Kadota M"/>
            <person name="Koyanagi M"/>
            <person name="Keeley SD"/>
            <person name="Tatsumi K"/>
            <person name="Tanaka K"/>
            <person name="Motone F"/>
            <person name="Kageyama Y"/>
            <person name="Nozu R"/>
            <person name="Adachi N"/>
            <person name="Nishimura O"/>
            <person name="Nakagawa R"/>
            <person name="Tanegashima C"/>
            <person name="Kiyatake I"/>
            <person name="Matsumoto R"/>
            <person name="Murakumo K"/>
            <person name="Nishida K"/>
            <person name="Terakita A"/>
            <person name="Kuratani S"/>
            <person name="Sato K"/>
            <person name="Hyodo S Kuraku.S."/>
        </authorList>
    </citation>
    <scope>NUCLEOTIDE SEQUENCE [LARGE SCALE GENOMIC DNA]</scope>
</reference>
<keyword evidence="3" id="KW-1185">Reference proteome</keyword>
<gene>
    <name evidence="2" type="ORF">chiPu_0022907</name>
</gene>
<evidence type="ECO:0000313" key="3">
    <source>
        <dbReference type="Proteomes" id="UP000287033"/>
    </source>
</evidence>
<dbReference type="EMBL" id="BEZZ01012839">
    <property type="protein sequence ID" value="GCC38985.1"/>
    <property type="molecule type" value="Genomic_DNA"/>
</dbReference>
<organism evidence="2 3">
    <name type="scientific">Chiloscyllium punctatum</name>
    <name type="common">Brownbanded bambooshark</name>
    <name type="synonym">Hemiscyllium punctatum</name>
    <dbReference type="NCBI Taxonomy" id="137246"/>
    <lineage>
        <taxon>Eukaryota</taxon>
        <taxon>Metazoa</taxon>
        <taxon>Chordata</taxon>
        <taxon>Craniata</taxon>
        <taxon>Vertebrata</taxon>
        <taxon>Chondrichthyes</taxon>
        <taxon>Elasmobranchii</taxon>
        <taxon>Galeomorphii</taxon>
        <taxon>Galeoidea</taxon>
        <taxon>Orectolobiformes</taxon>
        <taxon>Hemiscylliidae</taxon>
        <taxon>Chiloscyllium</taxon>
    </lineage>
</organism>
<protein>
    <submittedName>
        <fullName evidence="2">Uncharacterized protein</fullName>
    </submittedName>
</protein>
<evidence type="ECO:0000256" key="1">
    <source>
        <dbReference type="SAM" id="MobiDB-lite"/>
    </source>
</evidence>
<dbReference type="Proteomes" id="UP000287033">
    <property type="component" value="Unassembled WGS sequence"/>
</dbReference>
<feature type="region of interest" description="Disordered" evidence="1">
    <location>
        <begin position="19"/>
        <end position="56"/>
    </location>
</feature>